<protein>
    <submittedName>
        <fullName evidence="5">Outer membrane efflux lipoprotein</fullName>
    </submittedName>
</protein>
<gene>
    <name evidence="5" type="ORF">GCM10011430_23650</name>
</gene>
<keyword evidence="2" id="KW-1134">Transmembrane beta strand</keyword>
<dbReference type="InterPro" id="IPR010131">
    <property type="entry name" value="MdtP/NodT-like"/>
</dbReference>
<evidence type="ECO:0000256" key="1">
    <source>
        <dbReference type="ARBA" id="ARBA00007613"/>
    </source>
</evidence>
<feature type="coiled-coil region" evidence="3">
    <location>
        <begin position="159"/>
        <end position="221"/>
    </location>
</feature>
<dbReference type="Pfam" id="PF02321">
    <property type="entry name" value="OEP"/>
    <property type="match status" value="2"/>
</dbReference>
<reference evidence="5" key="1">
    <citation type="journal article" date="2014" name="Int. J. Syst. Evol. Microbiol.">
        <title>Complete genome sequence of Corynebacterium casei LMG S-19264T (=DSM 44701T), isolated from a smear-ripened cheese.</title>
        <authorList>
            <consortium name="US DOE Joint Genome Institute (JGI-PGF)"/>
            <person name="Walter F."/>
            <person name="Albersmeier A."/>
            <person name="Kalinowski J."/>
            <person name="Ruckert C."/>
        </authorList>
    </citation>
    <scope>NUCLEOTIDE SEQUENCE</scope>
    <source>
        <strain evidence="5">CCM 7664</strain>
    </source>
</reference>
<keyword evidence="3" id="KW-0175">Coiled coil</keyword>
<dbReference type="PANTHER" id="PTHR30203:SF33">
    <property type="entry name" value="BLR4455 PROTEIN"/>
    <property type="match status" value="1"/>
</dbReference>
<comment type="caution">
    <text evidence="5">The sequence shown here is derived from an EMBL/GenBank/DDBJ whole genome shotgun (WGS) entry which is preliminary data.</text>
</comment>
<comment type="subcellular location">
    <subcellularLocation>
        <location evidence="2">Cell membrane</location>
        <topology evidence="2">Lipid-anchor</topology>
    </subcellularLocation>
</comment>
<keyword evidence="2 5" id="KW-0449">Lipoprotein</keyword>
<sequence>MQPHWHRVRPLAAAAASALLLGACAVGPDYVRPEVAQPAAFKEANGWKTAQPNDAALRGNWWEFYGDPLLNSLQEQVNTSNLSLAQAEAAYRQALALVQSARSEYFPTVTGEFDVTRSSSATVRNNQVTSATTSSRGVRTNYGVSLGASWEADLWGRVRRTVEANANNAQASAADLENTRLSMHAQLAQNYFQLRALDSQKALLDRTLADYERSLQLTQNQYAAGIAARADVIRAQTQLKNTQTQALDIGVQRAQLEHAIALLVGKAPAEFDIAPAPLTASVPDIPLTVPSALLERRPDIAAAERRLAAANAEIGIAKSAWFPSLGLSANVGYQNDSMSHLLTLPNRFWSIGPTLAQTLLDFGARQAQTDQAVAAYDENVALYRQTVLTGFQEVEDNLAALRILEQEAQTQGEGVQLARKSVEIATNQYKSGLVSYLDVITAQTTALDSEISAVNILNRRLAASVLLIKALGGGWHADTPNETNQSVPPTSQSAADTTSR</sequence>
<dbReference type="SUPFAM" id="SSF56954">
    <property type="entry name" value="Outer membrane efflux proteins (OEP)"/>
    <property type="match status" value="1"/>
</dbReference>
<evidence type="ECO:0000256" key="4">
    <source>
        <dbReference type="SAM" id="MobiDB-lite"/>
    </source>
</evidence>
<dbReference type="GO" id="GO:0015562">
    <property type="term" value="F:efflux transmembrane transporter activity"/>
    <property type="evidence" value="ECO:0007669"/>
    <property type="project" value="InterPro"/>
</dbReference>
<dbReference type="Gene3D" id="1.20.1600.10">
    <property type="entry name" value="Outer membrane efflux proteins (OEP)"/>
    <property type="match status" value="1"/>
</dbReference>
<keyword evidence="2" id="KW-0812">Transmembrane</keyword>
<evidence type="ECO:0000256" key="3">
    <source>
        <dbReference type="SAM" id="Coils"/>
    </source>
</evidence>
<feature type="coiled-coil region" evidence="3">
    <location>
        <begin position="70"/>
        <end position="104"/>
    </location>
</feature>
<dbReference type="RefSeq" id="WP_188421992.1">
    <property type="nucleotide sequence ID" value="NZ_BMDP01000003.1"/>
</dbReference>
<feature type="compositionally biased region" description="Polar residues" evidence="4">
    <location>
        <begin position="480"/>
        <end position="500"/>
    </location>
</feature>
<dbReference type="Proteomes" id="UP000627205">
    <property type="component" value="Unassembled WGS sequence"/>
</dbReference>
<evidence type="ECO:0000313" key="6">
    <source>
        <dbReference type="Proteomes" id="UP000627205"/>
    </source>
</evidence>
<keyword evidence="6" id="KW-1185">Reference proteome</keyword>
<keyword evidence="2" id="KW-0472">Membrane</keyword>
<reference evidence="5" key="2">
    <citation type="submission" date="2020-09" db="EMBL/GenBank/DDBJ databases">
        <authorList>
            <person name="Sun Q."/>
            <person name="Sedlacek I."/>
        </authorList>
    </citation>
    <scope>NUCLEOTIDE SEQUENCE</scope>
    <source>
        <strain evidence="5">CCM 7664</strain>
    </source>
</reference>
<feature type="signal peptide" evidence="2">
    <location>
        <begin position="1"/>
        <end position="25"/>
    </location>
</feature>
<dbReference type="NCBIfam" id="TIGR01845">
    <property type="entry name" value="outer_NodT"/>
    <property type="match status" value="1"/>
</dbReference>
<dbReference type="AlphaFoldDB" id="A0A8J3B179"/>
<dbReference type="PANTHER" id="PTHR30203">
    <property type="entry name" value="OUTER MEMBRANE CATION EFFLUX PROTEIN"/>
    <property type="match status" value="1"/>
</dbReference>
<dbReference type="Gene3D" id="2.20.200.10">
    <property type="entry name" value="Outer membrane efflux proteins (OEP)"/>
    <property type="match status" value="1"/>
</dbReference>
<organism evidence="5 6">
    <name type="scientific">Oxalicibacterium solurbis</name>
    <dbReference type="NCBI Taxonomy" id="69280"/>
    <lineage>
        <taxon>Bacteria</taxon>
        <taxon>Pseudomonadati</taxon>
        <taxon>Pseudomonadota</taxon>
        <taxon>Betaproteobacteria</taxon>
        <taxon>Burkholderiales</taxon>
        <taxon>Oxalobacteraceae</taxon>
        <taxon>Oxalicibacterium</taxon>
    </lineage>
</organism>
<keyword evidence="2" id="KW-0732">Signal</keyword>
<feature type="region of interest" description="Disordered" evidence="4">
    <location>
        <begin position="477"/>
        <end position="500"/>
    </location>
</feature>
<evidence type="ECO:0000313" key="5">
    <source>
        <dbReference type="EMBL" id="GGI55191.1"/>
    </source>
</evidence>
<keyword evidence="2" id="KW-0564">Palmitate</keyword>
<dbReference type="PROSITE" id="PS51257">
    <property type="entry name" value="PROKAR_LIPOPROTEIN"/>
    <property type="match status" value="1"/>
</dbReference>
<name>A0A8J3B179_9BURK</name>
<dbReference type="GO" id="GO:0005886">
    <property type="term" value="C:plasma membrane"/>
    <property type="evidence" value="ECO:0007669"/>
    <property type="project" value="UniProtKB-SubCell"/>
</dbReference>
<dbReference type="EMBL" id="BMDP01000003">
    <property type="protein sequence ID" value="GGI55191.1"/>
    <property type="molecule type" value="Genomic_DNA"/>
</dbReference>
<comment type="similarity">
    <text evidence="1 2">Belongs to the outer membrane factor (OMF) (TC 1.B.17) family.</text>
</comment>
<feature type="chain" id="PRO_5035342579" evidence="2">
    <location>
        <begin position="26"/>
        <end position="500"/>
    </location>
</feature>
<proteinExistence type="inferred from homology"/>
<accession>A0A8J3B179</accession>
<dbReference type="InterPro" id="IPR003423">
    <property type="entry name" value="OMP_efflux"/>
</dbReference>
<evidence type="ECO:0000256" key="2">
    <source>
        <dbReference type="RuleBase" id="RU362097"/>
    </source>
</evidence>